<dbReference type="InterPro" id="IPR011060">
    <property type="entry name" value="RibuloseP-bd_barrel"/>
</dbReference>
<dbReference type="Proteomes" id="UP000654075">
    <property type="component" value="Unassembled WGS sequence"/>
</dbReference>
<evidence type="ECO:0000313" key="15">
    <source>
        <dbReference type="Proteomes" id="UP000626109"/>
    </source>
</evidence>
<keyword evidence="9" id="KW-0413">Isomerase</keyword>
<keyword evidence="16" id="KW-1185">Reference proteome</keyword>
<evidence type="ECO:0000256" key="3">
    <source>
        <dbReference type="ARBA" id="ARBA00001941"/>
    </source>
</evidence>
<evidence type="ECO:0000313" key="12">
    <source>
        <dbReference type="EMBL" id="CAE8584434.1"/>
    </source>
</evidence>
<keyword evidence="11" id="KW-0732">Signal</keyword>
<dbReference type="HAMAP" id="MF_02227">
    <property type="entry name" value="RPE"/>
    <property type="match status" value="1"/>
</dbReference>
<comment type="catalytic activity">
    <reaction evidence="1">
        <text>D-ribulose 5-phosphate = D-xylulose 5-phosphate</text>
        <dbReference type="Rhea" id="RHEA:13677"/>
        <dbReference type="ChEBI" id="CHEBI:57737"/>
        <dbReference type="ChEBI" id="CHEBI:58121"/>
        <dbReference type="EC" id="5.1.3.1"/>
    </reaction>
</comment>
<proteinExistence type="inferred from homology"/>
<dbReference type="GO" id="GO:0004750">
    <property type="term" value="F:D-ribulose-phosphate 3-epimerase activity"/>
    <property type="evidence" value="ECO:0007669"/>
    <property type="project" value="UniProtKB-EC"/>
</dbReference>
<evidence type="ECO:0000256" key="9">
    <source>
        <dbReference type="ARBA" id="ARBA00023235"/>
    </source>
</evidence>
<name>A0A813KIH3_POLGL</name>
<dbReference type="InterPro" id="IPR026019">
    <property type="entry name" value="Ribul_P_3_epim"/>
</dbReference>
<dbReference type="Pfam" id="PF00834">
    <property type="entry name" value="Ribul_P_3_epim"/>
    <property type="match status" value="1"/>
</dbReference>
<evidence type="ECO:0000256" key="7">
    <source>
        <dbReference type="ARBA" id="ARBA00013188"/>
    </source>
</evidence>
<sequence>MAGTKALLISATFGCAAAFVASPAPQNLRATSVAGHASSSTASSSSSSSAGPGSSLGVAAAAVGVMAAGAGALRRRRAGPAASARGVVALHAENPRVAKLRTMPKTVQVSPSILSADFAKLGEEVGNVLKAGADWVHVDVMDGQFVPNITIGPGVVAALRKALPDAILDCHLMIVQPENRVEDFATAGADIISVHAEPGSTVHLHRTIGQIKSLGCMAGVVLNPGTPLSAIEYVLKEVDLILIMSVNPGFGGQSFIESQLDKIRDLKAMCKAAGVDPWIEIDGGASGKNAKAIKDAGCNAIVAGSAVFNAPDYAAAIKAIKEA</sequence>
<comment type="cofactor">
    <cofactor evidence="2">
        <name>Mn(2+)</name>
        <dbReference type="ChEBI" id="CHEBI:29035"/>
    </cofactor>
</comment>
<protein>
    <recommendedName>
        <fullName evidence="7">ribulose-phosphate 3-epimerase</fullName>
        <ecNumber evidence="7">5.1.3.1</ecNumber>
    </recommendedName>
    <alternativeName>
        <fullName evidence="10">Pentose-5-phosphate 3-epimerase</fullName>
    </alternativeName>
</protein>
<comment type="caution">
    <text evidence="14">The sequence shown here is derived from an EMBL/GenBank/DDBJ whole genome shotgun (WGS) entry which is preliminary data.</text>
</comment>
<dbReference type="GO" id="GO:0046872">
    <property type="term" value="F:metal ion binding"/>
    <property type="evidence" value="ECO:0007669"/>
    <property type="project" value="UniProtKB-KW"/>
</dbReference>
<evidence type="ECO:0000313" key="13">
    <source>
        <dbReference type="EMBL" id="CAE8601032.1"/>
    </source>
</evidence>
<reference evidence="14" key="1">
    <citation type="submission" date="2021-02" db="EMBL/GenBank/DDBJ databases">
        <authorList>
            <person name="Dougan E. K."/>
            <person name="Rhodes N."/>
            <person name="Thang M."/>
            <person name="Chan C."/>
        </authorList>
    </citation>
    <scope>NUCLEOTIDE SEQUENCE</scope>
</reference>
<dbReference type="Gene3D" id="3.20.20.70">
    <property type="entry name" value="Aldolase class I"/>
    <property type="match status" value="1"/>
</dbReference>
<evidence type="ECO:0000256" key="6">
    <source>
        <dbReference type="ARBA" id="ARBA00009541"/>
    </source>
</evidence>
<dbReference type="PANTHER" id="PTHR11749">
    <property type="entry name" value="RIBULOSE-5-PHOSPHATE-3-EPIMERASE"/>
    <property type="match status" value="1"/>
</dbReference>
<dbReference type="PROSITE" id="PS01085">
    <property type="entry name" value="RIBUL_P_3_EPIMER_1"/>
    <property type="match status" value="1"/>
</dbReference>
<dbReference type="CDD" id="cd00429">
    <property type="entry name" value="RPE"/>
    <property type="match status" value="1"/>
</dbReference>
<dbReference type="InterPro" id="IPR000056">
    <property type="entry name" value="Ribul_P_3_epim-like"/>
</dbReference>
<gene>
    <name evidence="13" type="ORF">PGLA1383_LOCUS19328</name>
    <name evidence="12" type="ORF">PGLA1383_LOCUS3367</name>
    <name evidence="14" type="ORF">PGLA2088_LOCUS33173</name>
</gene>
<comment type="cofactor">
    <cofactor evidence="5">
        <name>Fe(2+)</name>
        <dbReference type="ChEBI" id="CHEBI:29033"/>
    </cofactor>
</comment>
<dbReference type="EMBL" id="CAJNNV010001171">
    <property type="protein sequence ID" value="CAE8584434.1"/>
    <property type="molecule type" value="Genomic_DNA"/>
</dbReference>
<dbReference type="OrthoDB" id="1927044at2759"/>
<evidence type="ECO:0000256" key="11">
    <source>
        <dbReference type="SAM" id="SignalP"/>
    </source>
</evidence>
<dbReference type="PROSITE" id="PS01086">
    <property type="entry name" value="RIBUL_P_3_EPIMER_2"/>
    <property type="match status" value="1"/>
</dbReference>
<dbReference type="FunFam" id="3.20.20.70:FF:000004">
    <property type="entry name" value="Ribulose-phosphate 3-epimerase"/>
    <property type="match status" value="1"/>
</dbReference>
<dbReference type="NCBIfam" id="TIGR01163">
    <property type="entry name" value="rpe"/>
    <property type="match status" value="1"/>
</dbReference>
<comment type="similarity">
    <text evidence="6">Belongs to the ribulose-phosphate 3-epimerase family.</text>
</comment>
<organism evidence="14 15">
    <name type="scientific">Polarella glacialis</name>
    <name type="common">Dinoflagellate</name>
    <dbReference type="NCBI Taxonomy" id="89957"/>
    <lineage>
        <taxon>Eukaryota</taxon>
        <taxon>Sar</taxon>
        <taxon>Alveolata</taxon>
        <taxon>Dinophyceae</taxon>
        <taxon>Suessiales</taxon>
        <taxon>Suessiaceae</taxon>
        <taxon>Polarella</taxon>
    </lineage>
</organism>
<dbReference type="InterPro" id="IPR013785">
    <property type="entry name" value="Aldolase_TIM"/>
</dbReference>
<evidence type="ECO:0000313" key="16">
    <source>
        <dbReference type="Proteomes" id="UP000654075"/>
    </source>
</evidence>
<feature type="signal peptide" evidence="11">
    <location>
        <begin position="1"/>
        <end position="18"/>
    </location>
</feature>
<evidence type="ECO:0000256" key="5">
    <source>
        <dbReference type="ARBA" id="ARBA00001954"/>
    </source>
</evidence>
<evidence type="ECO:0000256" key="1">
    <source>
        <dbReference type="ARBA" id="ARBA00001782"/>
    </source>
</evidence>
<comment type="cofactor">
    <cofactor evidence="3">
        <name>Co(2+)</name>
        <dbReference type="ChEBI" id="CHEBI:48828"/>
    </cofactor>
</comment>
<dbReference type="NCBIfam" id="NF004076">
    <property type="entry name" value="PRK05581.1-4"/>
    <property type="match status" value="1"/>
</dbReference>
<evidence type="ECO:0000256" key="4">
    <source>
        <dbReference type="ARBA" id="ARBA00001947"/>
    </source>
</evidence>
<dbReference type="Proteomes" id="UP000626109">
    <property type="component" value="Unassembled WGS sequence"/>
</dbReference>
<dbReference type="EMBL" id="CAJNNW010030781">
    <property type="protein sequence ID" value="CAE8704452.1"/>
    <property type="molecule type" value="Genomic_DNA"/>
</dbReference>
<dbReference type="AlphaFoldDB" id="A0A813KIH3"/>
<accession>A0A813KIH3</accession>
<evidence type="ECO:0000313" key="14">
    <source>
        <dbReference type="EMBL" id="CAE8704452.1"/>
    </source>
</evidence>
<dbReference type="GO" id="GO:0005737">
    <property type="term" value="C:cytoplasm"/>
    <property type="evidence" value="ECO:0007669"/>
    <property type="project" value="UniProtKB-ARBA"/>
</dbReference>
<evidence type="ECO:0000256" key="8">
    <source>
        <dbReference type="ARBA" id="ARBA00022723"/>
    </source>
</evidence>
<dbReference type="GO" id="GO:0005975">
    <property type="term" value="P:carbohydrate metabolic process"/>
    <property type="evidence" value="ECO:0007669"/>
    <property type="project" value="InterPro"/>
</dbReference>
<dbReference type="EC" id="5.1.3.1" evidence="7"/>
<feature type="chain" id="PRO_5035682336" description="ribulose-phosphate 3-epimerase" evidence="11">
    <location>
        <begin position="19"/>
        <end position="323"/>
    </location>
</feature>
<dbReference type="EMBL" id="CAJNNV010012706">
    <property type="protein sequence ID" value="CAE8601032.1"/>
    <property type="molecule type" value="Genomic_DNA"/>
</dbReference>
<dbReference type="SUPFAM" id="SSF51366">
    <property type="entry name" value="Ribulose-phoshate binding barrel"/>
    <property type="match status" value="1"/>
</dbReference>
<dbReference type="GO" id="GO:0006098">
    <property type="term" value="P:pentose-phosphate shunt"/>
    <property type="evidence" value="ECO:0007669"/>
    <property type="project" value="InterPro"/>
</dbReference>
<keyword evidence="8" id="KW-0479">Metal-binding</keyword>
<evidence type="ECO:0000256" key="2">
    <source>
        <dbReference type="ARBA" id="ARBA00001936"/>
    </source>
</evidence>
<comment type="cofactor">
    <cofactor evidence="4">
        <name>Zn(2+)</name>
        <dbReference type="ChEBI" id="CHEBI:29105"/>
    </cofactor>
</comment>
<evidence type="ECO:0000256" key="10">
    <source>
        <dbReference type="ARBA" id="ARBA00030599"/>
    </source>
</evidence>